<sequence length="330" mass="33676">MSNSQQLASALQSVNGGADNLILIKLRRGTYAPPAGSGGFSMSFNMNINGRIVEISGGWTGDGSSCTDKNLGAGGTWILGDTGGGALKLDLPVGSSNSTVSVSDLTFTAPNGGSSACLRGNVNSTNRLVIERTHFERCVAPSGNTGSIVLINSGGEIIVRNTVVRGGVGSLTGGVYVTSDGGLTRLNHVSITANRARQGLNPGGLFVNTMGPAQVHLTNSLVYGNTGLNGYNDIDSTGSGYFAVGYVHFGVLNGNAIQSNNRIGDPGLVAPGNPGLRADSSLINKALGNVSGGPGTFDVDGRPRVQDNLADIGAYEGAYTGDEIFRDILP</sequence>
<name>A0ABT1QRH4_9GAMM</name>
<dbReference type="InterPro" id="IPR011050">
    <property type="entry name" value="Pectin_lyase_fold/virulence"/>
</dbReference>
<dbReference type="RefSeq" id="WP_255913872.1">
    <property type="nucleotide sequence ID" value="NZ_JANFQO010000007.1"/>
</dbReference>
<accession>A0ABT1QRH4</accession>
<evidence type="ECO:0008006" key="3">
    <source>
        <dbReference type="Google" id="ProtNLM"/>
    </source>
</evidence>
<proteinExistence type="predicted"/>
<protein>
    <recommendedName>
        <fullName evidence="3">Parallel beta helix pectate lyase-like protein</fullName>
    </recommendedName>
</protein>
<gene>
    <name evidence="1" type="ORF">NM961_09205</name>
</gene>
<comment type="caution">
    <text evidence="1">The sequence shown here is derived from an EMBL/GenBank/DDBJ whole genome shotgun (WGS) entry which is preliminary data.</text>
</comment>
<dbReference type="SUPFAM" id="SSF51126">
    <property type="entry name" value="Pectin lyase-like"/>
    <property type="match status" value="1"/>
</dbReference>
<reference evidence="1" key="1">
    <citation type="submission" date="2022-07" db="EMBL/GenBank/DDBJ databases">
        <title>Tahibacter sp., a new gammaproteobacterium isolated from the silt sample collected at pig farm.</title>
        <authorList>
            <person name="Chen H."/>
        </authorList>
    </citation>
    <scope>NUCLEOTIDE SEQUENCE</scope>
    <source>
        <strain evidence="1">P2K</strain>
    </source>
</reference>
<keyword evidence="2" id="KW-1185">Reference proteome</keyword>
<evidence type="ECO:0000313" key="2">
    <source>
        <dbReference type="Proteomes" id="UP001165498"/>
    </source>
</evidence>
<dbReference type="Proteomes" id="UP001165498">
    <property type="component" value="Unassembled WGS sequence"/>
</dbReference>
<dbReference type="EMBL" id="JANFQO010000007">
    <property type="protein sequence ID" value="MCQ4164884.1"/>
    <property type="molecule type" value="Genomic_DNA"/>
</dbReference>
<organism evidence="1 2">
    <name type="scientific">Tahibacter harae</name>
    <dbReference type="NCBI Taxonomy" id="2963937"/>
    <lineage>
        <taxon>Bacteria</taxon>
        <taxon>Pseudomonadati</taxon>
        <taxon>Pseudomonadota</taxon>
        <taxon>Gammaproteobacteria</taxon>
        <taxon>Lysobacterales</taxon>
        <taxon>Rhodanobacteraceae</taxon>
        <taxon>Tahibacter</taxon>
    </lineage>
</organism>
<evidence type="ECO:0000313" key="1">
    <source>
        <dbReference type="EMBL" id="MCQ4164884.1"/>
    </source>
</evidence>